<feature type="transmembrane region" description="Helical" evidence="2">
    <location>
        <begin position="118"/>
        <end position="138"/>
    </location>
</feature>
<reference evidence="4" key="1">
    <citation type="journal article" date="2011" name="Genome Biol.">
        <title>Comparative and functional genomics provide insights into the pathogenicity of dermatophytic fungi.</title>
        <authorList>
            <person name="Burmester A."/>
            <person name="Shelest E."/>
            <person name="Gloeckner G."/>
            <person name="Heddergott C."/>
            <person name="Schindler S."/>
            <person name="Staib P."/>
            <person name="Heidel A."/>
            <person name="Felder M."/>
            <person name="Petzold A."/>
            <person name="Szafranski K."/>
            <person name="Feuermann M."/>
            <person name="Pedruzzi I."/>
            <person name="Priebe S."/>
            <person name="Groth M."/>
            <person name="Winkler R."/>
            <person name="Li W."/>
            <person name="Kniemeyer O."/>
            <person name="Schroeckh V."/>
            <person name="Hertweck C."/>
            <person name="Hube B."/>
            <person name="White T.C."/>
            <person name="Platzer M."/>
            <person name="Guthke R."/>
            <person name="Heitman J."/>
            <person name="Woestemeyer J."/>
            <person name="Zipfel P.F."/>
            <person name="Monod M."/>
            <person name="Brakhage A.A."/>
        </authorList>
    </citation>
    <scope>NUCLEOTIDE SEQUENCE [LARGE SCALE GENOMIC DNA]</scope>
    <source>
        <strain evidence="4">HKI 0517</strain>
    </source>
</reference>
<sequence>MSAKRAVFTDKAPAPLPVFSQAIVHNGIVYCSGQVGTDPATRELVEGTVKDRTAQIFRNITAVLEAAGSSLEKLLKVNIFLTNMDDFAAVNEVYAQVLNFEPKPVNDDLISPASSIRLLLLLLLSFFFFFVSFLFRAACLDATGQSLTPSTQVRTCVAVKTLPRNTDVEIECSAYI</sequence>
<dbReference type="InterPro" id="IPR006175">
    <property type="entry name" value="YjgF/YER057c/UK114"/>
</dbReference>
<evidence type="ECO:0000256" key="2">
    <source>
        <dbReference type="SAM" id="Phobius"/>
    </source>
</evidence>
<dbReference type="NCBIfam" id="TIGR00004">
    <property type="entry name" value="Rid family detoxifying hydrolase"/>
    <property type="match status" value="1"/>
</dbReference>
<protein>
    <submittedName>
        <fullName evidence="3">Uncharacterized protein</fullName>
    </submittedName>
</protein>
<dbReference type="KEGG" id="tve:TRV_00047"/>
<dbReference type="Proteomes" id="UP000008383">
    <property type="component" value="Unassembled WGS sequence"/>
</dbReference>
<dbReference type="Gene3D" id="3.30.1330.40">
    <property type="entry name" value="RutC-like"/>
    <property type="match status" value="1"/>
</dbReference>
<comment type="caution">
    <text evidence="3">The sequence shown here is derived from an EMBL/GenBank/DDBJ whole genome shotgun (WGS) entry which is preliminary data.</text>
</comment>
<keyword evidence="2" id="KW-0472">Membrane</keyword>
<proteinExistence type="inferred from homology"/>
<dbReference type="GO" id="GO:0005829">
    <property type="term" value="C:cytosol"/>
    <property type="evidence" value="ECO:0007669"/>
    <property type="project" value="TreeGrafter"/>
</dbReference>
<evidence type="ECO:0000313" key="3">
    <source>
        <dbReference type="EMBL" id="EFE45174.1"/>
    </source>
</evidence>
<dbReference type="GO" id="GO:0005739">
    <property type="term" value="C:mitochondrion"/>
    <property type="evidence" value="ECO:0007669"/>
    <property type="project" value="TreeGrafter"/>
</dbReference>
<dbReference type="GeneID" id="9582028"/>
<evidence type="ECO:0000256" key="1">
    <source>
        <dbReference type="ARBA" id="ARBA00010552"/>
    </source>
</evidence>
<dbReference type="GO" id="GO:0019239">
    <property type="term" value="F:deaminase activity"/>
    <property type="evidence" value="ECO:0007669"/>
    <property type="project" value="TreeGrafter"/>
</dbReference>
<dbReference type="Pfam" id="PF01042">
    <property type="entry name" value="Ribonuc_L-PSP"/>
    <property type="match status" value="1"/>
</dbReference>
<dbReference type="PANTHER" id="PTHR11803:SF42">
    <property type="entry name" value="MMF1"/>
    <property type="match status" value="1"/>
</dbReference>
<organism evidence="3 4">
    <name type="scientific">Trichophyton verrucosum (strain HKI 0517)</name>
    <dbReference type="NCBI Taxonomy" id="663202"/>
    <lineage>
        <taxon>Eukaryota</taxon>
        <taxon>Fungi</taxon>
        <taxon>Dikarya</taxon>
        <taxon>Ascomycota</taxon>
        <taxon>Pezizomycotina</taxon>
        <taxon>Eurotiomycetes</taxon>
        <taxon>Eurotiomycetidae</taxon>
        <taxon>Onygenales</taxon>
        <taxon>Arthrodermataceae</taxon>
        <taxon>Trichophyton</taxon>
    </lineage>
</organism>
<keyword evidence="4" id="KW-1185">Reference proteome</keyword>
<dbReference type="SUPFAM" id="SSF55298">
    <property type="entry name" value="YjgF-like"/>
    <property type="match status" value="1"/>
</dbReference>
<accession>D4CZ10</accession>
<keyword evidence="2" id="KW-0812">Transmembrane</keyword>
<keyword evidence="2" id="KW-1133">Transmembrane helix</keyword>
<name>D4CZ10_TRIVH</name>
<dbReference type="FunFam" id="3.30.1330.40:FF:000001">
    <property type="entry name" value="L-PSP family endoribonuclease"/>
    <property type="match status" value="1"/>
</dbReference>
<dbReference type="InterPro" id="IPR035959">
    <property type="entry name" value="RutC-like_sf"/>
</dbReference>
<gene>
    <name evidence="3" type="ORF">TRV_00047</name>
</gene>
<comment type="similarity">
    <text evidence="1">Belongs to the RutC family.</text>
</comment>
<dbReference type="PANTHER" id="PTHR11803">
    <property type="entry name" value="2-IMINOBUTANOATE/2-IMINOPROPANOATE DEAMINASE RIDA"/>
    <property type="match status" value="1"/>
</dbReference>
<evidence type="ECO:0000313" key="4">
    <source>
        <dbReference type="Proteomes" id="UP000008383"/>
    </source>
</evidence>
<dbReference type="InterPro" id="IPR006056">
    <property type="entry name" value="RidA"/>
</dbReference>
<dbReference type="RefSeq" id="XP_003025785.1">
    <property type="nucleotide sequence ID" value="XM_003025739.1"/>
</dbReference>
<dbReference type="AlphaFoldDB" id="D4CZ10"/>
<dbReference type="CDD" id="cd00448">
    <property type="entry name" value="YjgF_YER057c_UK114_family"/>
    <property type="match status" value="1"/>
</dbReference>
<dbReference type="OrthoDB" id="309640at2759"/>
<dbReference type="HOGENOM" id="CLU_100715_7_2_1"/>
<dbReference type="EMBL" id="ACYE01000002">
    <property type="protein sequence ID" value="EFE45174.1"/>
    <property type="molecule type" value="Genomic_DNA"/>
</dbReference>